<dbReference type="InterPro" id="IPR036388">
    <property type="entry name" value="WH-like_DNA-bd_sf"/>
</dbReference>
<dbReference type="GO" id="GO:0003700">
    <property type="term" value="F:DNA-binding transcription factor activity"/>
    <property type="evidence" value="ECO:0007669"/>
    <property type="project" value="InterPro"/>
</dbReference>
<dbReference type="PANTHER" id="PTHR33164">
    <property type="entry name" value="TRANSCRIPTIONAL REGULATOR, MARR FAMILY"/>
    <property type="match status" value="1"/>
</dbReference>
<name>A0A3A4L4X0_9NOCA</name>
<dbReference type="SUPFAM" id="SSF46785">
    <property type="entry name" value="Winged helix' DNA-binding domain"/>
    <property type="match status" value="1"/>
</dbReference>
<organism evidence="2 3">
    <name type="scientific">Nocardia panacis</name>
    <dbReference type="NCBI Taxonomy" id="2340916"/>
    <lineage>
        <taxon>Bacteria</taxon>
        <taxon>Bacillati</taxon>
        <taxon>Actinomycetota</taxon>
        <taxon>Actinomycetes</taxon>
        <taxon>Mycobacteriales</taxon>
        <taxon>Nocardiaceae</taxon>
        <taxon>Nocardia</taxon>
    </lineage>
</organism>
<accession>A0A3A4L4X0</accession>
<dbReference type="SMART" id="SM00347">
    <property type="entry name" value="HTH_MARR"/>
    <property type="match status" value="1"/>
</dbReference>
<reference evidence="2 3" key="1">
    <citation type="submission" date="2018-09" db="EMBL/GenBank/DDBJ databases">
        <title>YIM PH21274 draft genome.</title>
        <authorList>
            <person name="Miao C."/>
        </authorList>
    </citation>
    <scope>NUCLEOTIDE SEQUENCE [LARGE SCALE GENOMIC DNA]</scope>
    <source>
        <strain evidence="2 3">YIM PH 21724</strain>
    </source>
</reference>
<dbReference type="OrthoDB" id="3177763at2"/>
<comment type="caution">
    <text evidence="2">The sequence shown here is derived from an EMBL/GenBank/DDBJ whole genome shotgun (WGS) entry which is preliminary data.</text>
</comment>
<protein>
    <submittedName>
        <fullName evidence="2">MarR family transcriptional regulator</fullName>
    </submittedName>
</protein>
<evidence type="ECO:0000313" key="2">
    <source>
        <dbReference type="EMBL" id="RJO77561.1"/>
    </source>
</evidence>
<gene>
    <name evidence="2" type="ORF">D5S18_07375</name>
</gene>
<evidence type="ECO:0000313" key="3">
    <source>
        <dbReference type="Proteomes" id="UP000266677"/>
    </source>
</evidence>
<dbReference type="InterPro" id="IPR036390">
    <property type="entry name" value="WH_DNA-bd_sf"/>
</dbReference>
<dbReference type="InterPro" id="IPR039422">
    <property type="entry name" value="MarR/SlyA-like"/>
</dbReference>
<dbReference type="InterPro" id="IPR000835">
    <property type="entry name" value="HTH_MarR-typ"/>
</dbReference>
<evidence type="ECO:0000259" key="1">
    <source>
        <dbReference type="PROSITE" id="PS50995"/>
    </source>
</evidence>
<dbReference type="GO" id="GO:0006950">
    <property type="term" value="P:response to stress"/>
    <property type="evidence" value="ECO:0007669"/>
    <property type="project" value="TreeGrafter"/>
</dbReference>
<dbReference type="Pfam" id="PF12802">
    <property type="entry name" value="MarR_2"/>
    <property type="match status" value="1"/>
</dbReference>
<dbReference type="Proteomes" id="UP000266677">
    <property type="component" value="Unassembled WGS sequence"/>
</dbReference>
<keyword evidence="3" id="KW-1185">Reference proteome</keyword>
<feature type="domain" description="HTH marR-type" evidence="1">
    <location>
        <begin position="11"/>
        <end position="141"/>
    </location>
</feature>
<dbReference type="EMBL" id="QZFU01000015">
    <property type="protein sequence ID" value="RJO77561.1"/>
    <property type="molecule type" value="Genomic_DNA"/>
</dbReference>
<dbReference type="PROSITE" id="PS50995">
    <property type="entry name" value="HTH_MARR_2"/>
    <property type="match status" value="1"/>
</dbReference>
<sequence length="141" mass="15614">MAQHSAPPPDGRSLTARVMTAARQVGAAIEAQLAPEQLGVDDWLVIEALAEVPELAMSELRSRTLTSAPTLTRVIDRLVTRALVYREVDAEDRRRVRLQLSKRGIELYRRLAPNIQAAEHSWLTENPEPAAVPWLGAGFAR</sequence>
<dbReference type="Gene3D" id="1.10.10.10">
    <property type="entry name" value="Winged helix-like DNA-binding domain superfamily/Winged helix DNA-binding domain"/>
    <property type="match status" value="1"/>
</dbReference>
<dbReference type="AlphaFoldDB" id="A0A3A4L4X0"/>
<dbReference type="RefSeq" id="WP_120039084.1">
    <property type="nucleotide sequence ID" value="NZ_QZFU01000015.1"/>
</dbReference>
<dbReference type="PANTHER" id="PTHR33164:SF43">
    <property type="entry name" value="HTH-TYPE TRANSCRIPTIONAL REPRESSOR YETL"/>
    <property type="match status" value="1"/>
</dbReference>
<proteinExistence type="predicted"/>